<evidence type="ECO:0000313" key="12">
    <source>
        <dbReference type="Proteomes" id="UP000076609"/>
    </source>
</evidence>
<keyword evidence="7 10" id="KW-0406">Ion transport</keyword>
<evidence type="ECO:0000256" key="9">
    <source>
        <dbReference type="ARBA" id="ARBA00023303"/>
    </source>
</evidence>
<keyword evidence="5 10" id="KW-0812">Transmembrane</keyword>
<dbReference type="NCBIfam" id="NF010557">
    <property type="entry name" value="PRK13952.1"/>
    <property type="match status" value="1"/>
</dbReference>
<dbReference type="PRINTS" id="PR01264">
    <property type="entry name" value="MECHCHANNEL"/>
</dbReference>
<evidence type="ECO:0000256" key="7">
    <source>
        <dbReference type="ARBA" id="ARBA00023065"/>
    </source>
</evidence>
<comment type="caution">
    <text evidence="11">The sequence shown here is derived from an EMBL/GenBank/DDBJ whole genome shotgun (WGS) entry which is preliminary data.</text>
</comment>
<comment type="similarity">
    <text evidence="2 10">Belongs to the MscL family.</text>
</comment>
<dbReference type="InterPro" id="IPR019823">
    <property type="entry name" value="Mechanosensitive_channel_CS"/>
</dbReference>
<dbReference type="InterPro" id="IPR001185">
    <property type="entry name" value="MS_channel"/>
</dbReference>
<feature type="transmembrane region" description="Helical" evidence="10">
    <location>
        <begin position="12"/>
        <end position="31"/>
    </location>
</feature>
<proteinExistence type="inferred from homology"/>
<dbReference type="InterPro" id="IPR037673">
    <property type="entry name" value="MSC/AndL"/>
</dbReference>
<dbReference type="Gene3D" id="1.10.1200.120">
    <property type="entry name" value="Large-conductance mechanosensitive channel, MscL, domain 1"/>
    <property type="match status" value="1"/>
</dbReference>
<evidence type="ECO:0000256" key="6">
    <source>
        <dbReference type="ARBA" id="ARBA00022989"/>
    </source>
</evidence>
<dbReference type="HAMAP" id="MF_00115">
    <property type="entry name" value="MscL"/>
    <property type="match status" value="1"/>
</dbReference>
<evidence type="ECO:0000256" key="1">
    <source>
        <dbReference type="ARBA" id="ARBA00004651"/>
    </source>
</evidence>
<comment type="function">
    <text evidence="10">Channel that opens in response to stretch forces in the membrane lipid bilayer. May participate in the regulation of osmotic pressure changes within the cell.</text>
</comment>
<dbReference type="InterPro" id="IPR036019">
    <property type="entry name" value="MscL_channel"/>
</dbReference>
<dbReference type="PROSITE" id="PS01327">
    <property type="entry name" value="MSCL"/>
    <property type="match status" value="1"/>
</dbReference>
<keyword evidence="6 10" id="KW-1133">Transmembrane helix</keyword>
<evidence type="ECO:0000256" key="8">
    <source>
        <dbReference type="ARBA" id="ARBA00023136"/>
    </source>
</evidence>
<dbReference type="RefSeq" id="WP_066692448.1">
    <property type="nucleotide sequence ID" value="NZ_CP117025.1"/>
</dbReference>
<gene>
    <name evidence="10" type="primary">mscL</name>
    <name evidence="11" type="ORF">AVT10_05335</name>
</gene>
<organism evidence="11 12">
    <name type="scientific">Sphingomonas hankookensis</name>
    <dbReference type="NCBI Taxonomy" id="563996"/>
    <lineage>
        <taxon>Bacteria</taxon>
        <taxon>Pseudomonadati</taxon>
        <taxon>Pseudomonadota</taxon>
        <taxon>Alphaproteobacteria</taxon>
        <taxon>Sphingomonadales</taxon>
        <taxon>Sphingomonadaceae</taxon>
        <taxon>Sphingomonas</taxon>
    </lineage>
</organism>
<dbReference type="PANTHER" id="PTHR30266:SF2">
    <property type="entry name" value="LARGE-CONDUCTANCE MECHANOSENSITIVE CHANNEL"/>
    <property type="match status" value="1"/>
</dbReference>
<accession>A0ABR5YB11</accession>
<reference evidence="12" key="1">
    <citation type="submission" date="2016-01" db="EMBL/GenBank/DDBJ databases">
        <title>Draft genome of Chromobacterium sp. F49.</title>
        <authorList>
            <person name="Hong K.W."/>
        </authorList>
    </citation>
    <scope>NUCLEOTIDE SEQUENCE [LARGE SCALE GENOMIC DNA]</scope>
    <source>
        <strain evidence="12">CN3</strain>
    </source>
</reference>
<sequence>MLKEFRTFVARGNVLDLAVGVIIGAAFGTITKSLTDDIIMPVIGYIFGGFDFSSYFIKLGPIPATYKGSPDSYSALKAAGVPLFGYGQFVSVVINFVILAFIVFLLVKFVNRAIATVHQEQKTGDVTPAADPPEIALLREIRDELRAGKTLSE</sequence>
<keyword evidence="3 10" id="KW-0813">Transport</keyword>
<dbReference type="SUPFAM" id="SSF81330">
    <property type="entry name" value="Gated mechanosensitive channel"/>
    <property type="match status" value="1"/>
</dbReference>
<dbReference type="NCBIfam" id="TIGR00220">
    <property type="entry name" value="mscL"/>
    <property type="match status" value="1"/>
</dbReference>
<dbReference type="PANTHER" id="PTHR30266">
    <property type="entry name" value="MECHANOSENSITIVE CHANNEL MSCL"/>
    <property type="match status" value="1"/>
</dbReference>
<evidence type="ECO:0000256" key="10">
    <source>
        <dbReference type="HAMAP-Rule" id="MF_00115"/>
    </source>
</evidence>
<keyword evidence="10" id="KW-0997">Cell inner membrane</keyword>
<comment type="subcellular location">
    <subcellularLocation>
        <location evidence="10">Cell inner membrane</location>
        <topology evidence="10">Multi-pass membrane protein</topology>
    </subcellularLocation>
    <subcellularLocation>
        <location evidence="1">Cell membrane</location>
        <topology evidence="1">Multi-pass membrane protein</topology>
    </subcellularLocation>
</comment>
<evidence type="ECO:0000256" key="3">
    <source>
        <dbReference type="ARBA" id="ARBA00022448"/>
    </source>
</evidence>
<keyword evidence="8 10" id="KW-0472">Membrane</keyword>
<evidence type="ECO:0000256" key="5">
    <source>
        <dbReference type="ARBA" id="ARBA00022692"/>
    </source>
</evidence>
<keyword evidence="12" id="KW-1185">Reference proteome</keyword>
<evidence type="ECO:0000256" key="2">
    <source>
        <dbReference type="ARBA" id="ARBA00007254"/>
    </source>
</evidence>
<protein>
    <recommendedName>
        <fullName evidence="10">Large-conductance mechanosensitive channel</fullName>
    </recommendedName>
</protein>
<dbReference type="Proteomes" id="UP000076609">
    <property type="component" value="Unassembled WGS sequence"/>
</dbReference>
<name>A0ABR5YB11_9SPHN</name>
<feature type="transmembrane region" description="Helical" evidence="10">
    <location>
        <begin position="83"/>
        <end position="107"/>
    </location>
</feature>
<dbReference type="EMBL" id="LQQO01000034">
    <property type="protein sequence ID" value="KZE11659.1"/>
    <property type="molecule type" value="Genomic_DNA"/>
</dbReference>
<comment type="subunit">
    <text evidence="10">Homopentamer.</text>
</comment>
<evidence type="ECO:0000256" key="4">
    <source>
        <dbReference type="ARBA" id="ARBA00022475"/>
    </source>
</evidence>
<keyword evidence="4 10" id="KW-1003">Cell membrane</keyword>
<evidence type="ECO:0000313" key="11">
    <source>
        <dbReference type="EMBL" id="KZE11659.1"/>
    </source>
</evidence>
<dbReference type="Pfam" id="PF01741">
    <property type="entry name" value="MscL"/>
    <property type="match status" value="1"/>
</dbReference>
<keyword evidence="9 10" id="KW-0407">Ion channel</keyword>